<dbReference type="AlphaFoldDB" id="A0A1S6U946"/>
<dbReference type="InterPro" id="IPR025605">
    <property type="entry name" value="OST-HTH/LOTUS_dom"/>
</dbReference>
<dbReference type="GO" id="GO:0004540">
    <property type="term" value="F:RNA nuclease activity"/>
    <property type="evidence" value="ECO:0007669"/>
    <property type="project" value="InterPro"/>
</dbReference>
<reference evidence="2" key="1">
    <citation type="submission" date="2016-09" db="EMBL/GenBank/DDBJ databases">
        <title>Comparative genomics of the Campylobacter concisus group.</title>
        <authorList>
            <person name="Miller W.G."/>
            <person name="Yee E."/>
            <person name="Chapman M.H."/>
            <person name="Huynh S."/>
            <person name="Bono J.L."/>
            <person name="On S.L.W."/>
            <person name="StLeger J."/>
            <person name="Foster G."/>
            <person name="Parker C.T."/>
        </authorList>
    </citation>
    <scope>NUCLEOTIDE SEQUENCE [LARGE SCALE GENOMIC DNA]</scope>
    <source>
        <strain evidence="2">RM18021</strain>
    </source>
</reference>
<dbReference type="InterPro" id="IPR021139">
    <property type="entry name" value="NYN"/>
</dbReference>
<keyword evidence="2" id="KW-1185">Reference proteome</keyword>
<gene>
    <name evidence="1" type="ORF">CPIN18021_1467</name>
</gene>
<name>A0A1S6U946_9BACT</name>
<protein>
    <submittedName>
        <fullName evidence="1">Uncharacterized protein</fullName>
    </submittedName>
</protein>
<dbReference type="Gene3D" id="3.30.420.610">
    <property type="entry name" value="LOTUS domain-like"/>
    <property type="match status" value="1"/>
</dbReference>
<proteinExistence type="predicted"/>
<dbReference type="Proteomes" id="UP000190868">
    <property type="component" value="Chromosome"/>
</dbReference>
<evidence type="ECO:0000313" key="1">
    <source>
        <dbReference type="EMBL" id="AQW88253.1"/>
    </source>
</evidence>
<dbReference type="PROSITE" id="PS51644">
    <property type="entry name" value="HTH_OST"/>
    <property type="match status" value="1"/>
</dbReference>
<dbReference type="EMBL" id="CP017258">
    <property type="protein sequence ID" value="AQW88253.1"/>
    <property type="molecule type" value="Genomic_DNA"/>
</dbReference>
<dbReference type="CDD" id="cd10146">
    <property type="entry name" value="LabA_like_C"/>
    <property type="match status" value="1"/>
</dbReference>
<dbReference type="RefSeq" id="WP_078423773.1">
    <property type="nucleotide sequence ID" value="NZ_CP017018.1"/>
</dbReference>
<dbReference type="KEGG" id="cpin:CPIN18020_1418"/>
<dbReference type="Pfam" id="PF12872">
    <property type="entry name" value="OST-HTH"/>
    <property type="match status" value="1"/>
</dbReference>
<dbReference type="CDD" id="cd11297">
    <property type="entry name" value="PIN_LabA-like_N_1"/>
    <property type="match status" value="1"/>
</dbReference>
<dbReference type="Pfam" id="PF01936">
    <property type="entry name" value="NYN"/>
    <property type="match status" value="1"/>
</dbReference>
<dbReference type="PANTHER" id="PTHR35811">
    <property type="entry name" value="SLR1870 PROTEIN"/>
    <property type="match status" value="1"/>
</dbReference>
<dbReference type="Gene3D" id="3.40.50.1010">
    <property type="entry name" value="5'-nuclease"/>
    <property type="match status" value="1"/>
</dbReference>
<organism evidence="1 2">
    <name type="scientific">Campylobacter pinnipediorum subsp. caledonicus</name>
    <dbReference type="NCBI Taxonomy" id="1874362"/>
    <lineage>
        <taxon>Bacteria</taxon>
        <taxon>Pseudomonadati</taxon>
        <taxon>Campylobacterota</taxon>
        <taxon>Epsilonproteobacteria</taxon>
        <taxon>Campylobacterales</taxon>
        <taxon>Campylobacteraceae</taxon>
        <taxon>Campylobacter</taxon>
    </lineage>
</organism>
<evidence type="ECO:0000313" key="2">
    <source>
        <dbReference type="Proteomes" id="UP000190868"/>
    </source>
</evidence>
<dbReference type="GeneID" id="56567059"/>
<dbReference type="PANTHER" id="PTHR35811:SF1">
    <property type="entry name" value="HTH OST-TYPE DOMAIN-CONTAINING PROTEIN"/>
    <property type="match status" value="1"/>
</dbReference>
<sequence>MKNKKIAVFFDCENISAKYVEEIFDDLAKYGEAIIKQSFKDWENSNSKAWNKELHEEFAIEPIQVFSNKNYKNTADLRIQRAVFETMNQKNIDIIALVTSDSDFRDLVMSIKSNGFEAIGFGESKTPASLKNAYSDFIELPIKDKQQDILDKKVVDILKEAINNTNDDGEYSLVSKVGMYLKNKNSSYNPKNFGARTWGNIIKKFPDEFEICYLNKEKSMFAVKNKKS</sequence>
<accession>A0A1S6U946</accession>
<dbReference type="InterPro" id="IPR041966">
    <property type="entry name" value="LOTUS-like"/>
</dbReference>